<comment type="caution">
    <text evidence="2">The sequence shown here is derived from an EMBL/GenBank/DDBJ whole genome shotgun (WGS) entry which is preliminary data.</text>
</comment>
<accession>A0A0A3JRX1</accession>
<dbReference type="PANTHER" id="PTHR43190:SF3">
    <property type="entry name" value="N-ACETYL-D-GLUCOSAMINE KINASE"/>
    <property type="match status" value="1"/>
</dbReference>
<feature type="domain" description="ATPase BadF/BadG/BcrA/BcrD type" evidence="1">
    <location>
        <begin position="9"/>
        <end position="289"/>
    </location>
</feature>
<evidence type="ECO:0000259" key="1">
    <source>
        <dbReference type="Pfam" id="PF01869"/>
    </source>
</evidence>
<evidence type="ECO:0000313" key="3">
    <source>
        <dbReference type="Proteomes" id="UP000030595"/>
    </source>
</evidence>
<dbReference type="Proteomes" id="UP000030595">
    <property type="component" value="Unassembled WGS sequence"/>
</dbReference>
<evidence type="ECO:0000313" key="2">
    <source>
        <dbReference type="EMBL" id="KGR89757.1"/>
    </source>
</evidence>
<dbReference type="PANTHER" id="PTHR43190">
    <property type="entry name" value="N-ACETYL-D-GLUCOSAMINE KINASE"/>
    <property type="match status" value="1"/>
</dbReference>
<name>A0A0A3JRX1_9BACL</name>
<keyword evidence="3" id="KW-1185">Reference proteome</keyword>
<organism evidence="2 3">
    <name type="scientific">Ureibacillus massiliensis 4400831 = CIP 108448 = CCUG 49529</name>
    <dbReference type="NCBI Taxonomy" id="1211035"/>
    <lineage>
        <taxon>Bacteria</taxon>
        <taxon>Bacillati</taxon>
        <taxon>Bacillota</taxon>
        <taxon>Bacilli</taxon>
        <taxon>Bacillales</taxon>
        <taxon>Caryophanaceae</taxon>
        <taxon>Ureibacillus</taxon>
    </lineage>
</organism>
<sequence>MEEKVVMAIDGGATKTAITLQLTNGKTLFNKISTGSNIHAIGIKHVERVITDLLMEAYQAIPNTHIEVAAFAMAGIDTSHDMSIIKGIIENCLNNVPFEINTIIVENDVHSTLLGLTDGKPGALVLSGTGSIAYAFDGKDLMVRTGGWGHLAADEGSGYWVGQQILRAIIRAEDGRTNKPTYLKTLLFEKLQVTNIEQLLAWVYHPEFTNAQMASISSILSDAIERGDETAIHIAKSAAKELSILAITVLEKIQYTGEVFTLYMNGGILRNHIVIKDLFQQYVSTKYPNISFELCQDAPIQYILKRALSEVNKVNK</sequence>
<dbReference type="EMBL" id="JPVQ01000035">
    <property type="protein sequence ID" value="KGR89757.1"/>
    <property type="molecule type" value="Genomic_DNA"/>
</dbReference>
<proteinExistence type="predicted"/>
<dbReference type="eggNOG" id="COG2971">
    <property type="taxonomic scope" value="Bacteria"/>
</dbReference>
<dbReference type="InterPro" id="IPR043129">
    <property type="entry name" value="ATPase_NBD"/>
</dbReference>
<dbReference type="AlphaFoldDB" id="A0A0A3JRX1"/>
<dbReference type="CDD" id="cd24007">
    <property type="entry name" value="ASKHA_NBD_eukNAGK-like"/>
    <property type="match status" value="1"/>
</dbReference>
<protein>
    <recommendedName>
        <fullName evidence="1">ATPase BadF/BadG/BcrA/BcrD type domain-containing protein</fullName>
    </recommendedName>
</protein>
<reference evidence="2 3" key="1">
    <citation type="submission" date="2014-02" db="EMBL/GenBank/DDBJ databases">
        <title>Draft genome sequence of Lysinibacillus massiliensis CCUG 49529.</title>
        <authorList>
            <person name="Zhang F."/>
            <person name="Wang G."/>
            <person name="Zhang L."/>
        </authorList>
    </citation>
    <scope>NUCLEOTIDE SEQUENCE [LARGE SCALE GENOMIC DNA]</scope>
    <source>
        <strain evidence="2 3">CCUG 49529</strain>
    </source>
</reference>
<dbReference type="Gene3D" id="3.30.420.40">
    <property type="match status" value="2"/>
</dbReference>
<dbReference type="SUPFAM" id="SSF53067">
    <property type="entry name" value="Actin-like ATPase domain"/>
    <property type="match status" value="2"/>
</dbReference>
<dbReference type="InterPro" id="IPR052519">
    <property type="entry name" value="Euk-type_GlcNAc_Kinase"/>
</dbReference>
<dbReference type="InterPro" id="IPR002731">
    <property type="entry name" value="ATPase_BadF"/>
</dbReference>
<gene>
    <name evidence="2" type="ORF">CD30_15520</name>
</gene>
<dbReference type="Pfam" id="PF01869">
    <property type="entry name" value="BcrAD_BadFG"/>
    <property type="match status" value="1"/>
</dbReference>